<evidence type="ECO:0000313" key="3">
    <source>
        <dbReference type="Proteomes" id="UP000245252"/>
    </source>
</evidence>
<dbReference type="OrthoDB" id="9807541at2"/>
<reference evidence="2 3" key="1">
    <citation type="submission" date="2018-05" db="EMBL/GenBank/DDBJ databases">
        <title>The draft genome of strain NS-104.</title>
        <authorList>
            <person name="Hang P."/>
            <person name="Jiang J."/>
        </authorList>
    </citation>
    <scope>NUCLEOTIDE SEQUENCE [LARGE SCALE GENOMIC DNA]</scope>
    <source>
        <strain evidence="2 3">NS-104</strain>
    </source>
</reference>
<evidence type="ECO:0000256" key="1">
    <source>
        <dbReference type="SAM" id="SignalP"/>
    </source>
</evidence>
<dbReference type="Proteomes" id="UP000245252">
    <property type="component" value="Unassembled WGS sequence"/>
</dbReference>
<dbReference type="AlphaFoldDB" id="A0A2U2DT16"/>
<sequence>MSTTHFRILARILALTALFAGFLSPAVAGAETLQPFKDDLFSGQTVLESRDDGDFQRIDYQKMRDIYERDQIPEQRVKRRFVDLGIKKYQANETLGLGGRKLDLFRAGAARNAAFTVIFIHGRGGDRRLGANDYRFGGNFNRLKNLAVKNGGVYYAPSVRSFDAAGVSDVAGLIRYAVTQSPGRPVILTCASMGSFICWGVTRETEASLLSSMVILGGTTDPDFTQSVFHKAKLPIAFFHGSEDSVYAATDQIAFYDRLHKAGYPARFTLFETGSHGTPIRMVDWRAVLNWLLAGR</sequence>
<accession>A0A2U2DT16</accession>
<gene>
    <name evidence="2" type="ORF">DEM27_08730</name>
</gene>
<proteinExistence type="predicted"/>
<keyword evidence="1" id="KW-0732">Signal</keyword>
<protein>
    <submittedName>
        <fullName evidence="2">Phospholipase</fullName>
    </submittedName>
</protein>
<dbReference type="EMBL" id="QFBC01000003">
    <property type="protein sequence ID" value="PWE56466.1"/>
    <property type="molecule type" value="Genomic_DNA"/>
</dbReference>
<dbReference type="Gene3D" id="3.40.50.1820">
    <property type="entry name" value="alpha/beta hydrolase"/>
    <property type="match status" value="1"/>
</dbReference>
<keyword evidence="3" id="KW-1185">Reference proteome</keyword>
<feature type="chain" id="PRO_5015433687" evidence="1">
    <location>
        <begin position="29"/>
        <end position="296"/>
    </location>
</feature>
<evidence type="ECO:0000313" key="2">
    <source>
        <dbReference type="EMBL" id="PWE56466.1"/>
    </source>
</evidence>
<comment type="caution">
    <text evidence="2">The sequence shown here is derived from an EMBL/GenBank/DDBJ whole genome shotgun (WGS) entry which is preliminary data.</text>
</comment>
<name>A0A2U2DT16_9HYPH</name>
<organism evidence="2 3">
    <name type="scientific">Metarhizobium album</name>
    <dbReference type="NCBI Taxonomy" id="2182425"/>
    <lineage>
        <taxon>Bacteria</taxon>
        <taxon>Pseudomonadati</taxon>
        <taxon>Pseudomonadota</taxon>
        <taxon>Alphaproteobacteria</taxon>
        <taxon>Hyphomicrobiales</taxon>
        <taxon>Rhizobiaceae</taxon>
        <taxon>Metarhizobium</taxon>
    </lineage>
</organism>
<feature type="signal peptide" evidence="1">
    <location>
        <begin position="1"/>
        <end position="28"/>
    </location>
</feature>
<dbReference type="RefSeq" id="WP_109457841.1">
    <property type="nucleotide sequence ID" value="NZ_QFBC01000003.1"/>
</dbReference>
<dbReference type="SUPFAM" id="SSF53474">
    <property type="entry name" value="alpha/beta-Hydrolases"/>
    <property type="match status" value="1"/>
</dbReference>
<dbReference type="InterPro" id="IPR029058">
    <property type="entry name" value="AB_hydrolase_fold"/>
</dbReference>